<dbReference type="SUPFAM" id="SSF53927">
    <property type="entry name" value="Cytidine deaminase-like"/>
    <property type="match status" value="1"/>
</dbReference>
<proteinExistence type="inferred from homology"/>
<evidence type="ECO:0000313" key="7">
    <source>
        <dbReference type="Proteomes" id="UP000236743"/>
    </source>
</evidence>
<evidence type="ECO:0000259" key="5">
    <source>
        <dbReference type="PROSITE" id="PS51747"/>
    </source>
</evidence>
<keyword evidence="3" id="KW-0378">Hydrolase</keyword>
<gene>
    <name evidence="6" type="ORF">SAMN04488115_105355</name>
</gene>
<dbReference type="Gene3D" id="3.40.50.300">
    <property type="entry name" value="P-loop containing nucleotide triphosphate hydrolases"/>
    <property type="match status" value="1"/>
</dbReference>
<evidence type="ECO:0000256" key="2">
    <source>
        <dbReference type="ARBA" id="ARBA00022723"/>
    </source>
</evidence>
<dbReference type="GO" id="GO:0005737">
    <property type="term" value="C:cytoplasm"/>
    <property type="evidence" value="ECO:0007669"/>
    <property type="project" value="TreeGrafter"/>
</dbReference>
<keyword evidence="4" id="KW-0862">Zinc</keyword>
<dbReference type="AlphaFoldDB" id="A0A1H6AE14"/>
<dbReference type="NCBIfam" id="NF041025">
    <property type="entry name" value="antiphage_deaminase"/>
    <property type="match status" value="1"/>
</dbReference>
<sequence>MGFAGPIGSNMEDVILGFKKYLKIYDFEPIVIHITDGLQDLYKKDYSKLSYNDRYDGLIELGNETRKDTDLKDIMARLAFAAIDQKRSDLVIKPRLKRVAYLIRQIKRPEEIDVFRKAYGRSYYTIYIYSDVQTRLQRVYKSIKKKEKGRIDEKVVKDLAQKLIDKDEFEEENDYGQKLRDAFPLADAFIDSTVSNSINNQVDRFCKLLFGTNFESPTRDEYGMYMAKSASLRSLDLSRQVGAAIFSLRGEVHTLGCNEVPSLEGGTYWSGDSADSREYTKGYDTNDDMKIRMLDDVLLCLKEQNALTEEFKDTDGKTLLKRIQVSEFKFKYKNLIMMDTIEFGRIIHAEMNAITDAARNGVALKNSIMFCTTFPCHLCAKHIIASGIKRVVFIEPYPKSYALELYADEIIVAKTTDKGEKRIKFEPFTGIAPYRYRELFERRKRKDGDGNAQEWKTGKPEPIHASDRALYISYIELEKAYRDEGFAAILIAVMKKKSTAA</sequence>
<keyword evidence="7" id="KW-1185">Reference proteome</keyword>
<feature type="domain" description="CMP/dCMP-type deaminase" evidence="5">
    <location>
        <begin position="218"/>
        <end position="413"/>
    </location>
</feature>
<dbReference type="PROSITE" id="PS00903">
    <property type="entry name" value="CYT_DCMP_DEAMINASES_1"/>
    <property type="match status" value="1"/>
</dbReference>
<accession>A0A1H6AE14</accession>
<dbReference type="Pfam" id="PF00383">
    <property type="entry name" value="dCMP_cyt_deam_1"/>
    <property type="match status" value="1"/>
</dbReference>
<dbReference type="InterPro" id="IPR016193">
    <property type="entry name" value="Cytidine_deaminase-like"/>
</dbReference>
<name>A0A1H6AE14_9HYPH</name>
<dbReference type="Proteomes" id="UP000236743">
    <property type="component" value="Unassembled WGS sequence"/>
</dbReference>
<organism evidence="6 7">
    <name type="scientific">Bosea lathyri</name>
    <dbReference type="NCBI Taxonomy" id="1036778"/>
    <lineage>
        <taxon>Bacteria</taxon>
        <taxon>Pseudomonadati</taxon>
        <taxon>Pseudomonadota</taxon>
        <taxon>Alphaproteobacteria</taxon>
        <taxon>Hyphomicrobiales</taxon>
        <taxon>Boseaceae</taxon>
        <taxon>Bosea</taxon>
    </lineage>
</organism>
<dbReference type="PANTHER" id="PTHR11086:SF18">
    <property type="entry name" value="DEOXYCYTIDYLATE DEAMINASE"/>
    <property type="match status" value="1"/>
</dbReference>
<keyword evidence="2" id="KW-0479">Metal-binding</keyword>
<dbReference type="InterPro" id="IPR016192">
    <property type="entry name" value="APOBEC/CMP_deaminase_Zn-bd"/>
</dbReference>
<dbReference type="GO" id="GO:0004132">
    <property type="term" value="F:dCMP deaminase activity"/>
    <property type="evidence" value="ECO:0007669"/>
    <property type="project" value="TreeGrafter"/>
</dbReference>
<dbReference type="InterPro" id="IPR027417">
    <property type="entry name" value="P-loop_NTPase"/>
</dbReference>
<comment type="similarity">
    <text evidence="1">Belongs to the cytidine and deoxycytidylate deaminase family.</text>
</comment>
<evidence type="ECO:0000313" key="6">
    <source>
        <dbReference type="EMBL" id="SEG46265.1"/>
    </source>
</evidence>
<evidence type="ECO:0000256" key="4">
    <source>
        <dbReference type="ARBA" id="ARBA00022833"/>
    </source>
</evidence>
<dbReference type="EMBL" id="FNUY01000005">
    <property type="protein sequence ID" value="SEG46265.1"/>
    <property type="molecule type" value="Genomic_DNA"/>
</dbReference>
<dbReference type="Gene3D" id="3.40.140.10">
    <property type="entry name" value="Cytidine Deaminase, domain 2"/>
    <property type="match status" value="1"/>
</dbReference>
<reference evidence="6 7" key="1">
    <citation type="submission" date="2016-10" db="EMBL/GenBank/DDBJ databases">
        <authorList>
            <person name="de Groot N.N."/>
        </authorList>
    </citation>
    <scope>NUCLEOTIDE SEQUENCE [LARGE SCALE GENOMIC DNA]</scope>
    <source>
        <strain evidence="6 7">DSM 26656</strain>
    </source>
</reference>
<evidence type="ECO:0000256" key="1">
    <source>
        <dbReference type="ARBA" id="ARBA00006576"/>
    </source>
</evidence>
<dbReference type="PROSITE" id="PS51747">
    <property type="entry name" value="CYT_DCMP_DEAMINASES_2"/>
    <property type="match status" value="1"/>
</dbReference>
<dbReference type="GO" id="GO:0008270">
    <property type="term" value="F:zinc ion binding"/>
    <property type="evidence" value="ECO:0007669"/>
    <property type="project" value="InterPro"/>
</dbReference>
<dbReference type="InterPro" id="IPR015517">
    <property type="entry name" value="dCMP_deaminase-rel"/>
</dbReference>
<dbReference type="PANTHER" id="PTHR11086">
    <property type="entry name" value="DEOXYCYTIDYLATE DEAMINASE-RELATED"/>
    <property type="match status" value="1"/>
</dbReference>
<protein>
    <submittedName>
        <fullName evidence="6">Cytidine and deoxycytidylate deaminase zinc-binding region</fullName>
    </submittedName>
</protein>
<dbReference type="InterPro" id="IPR002125">
    <property type="entry name" value="CMP_dCMP_dom"/>
</dbReference>
<evidence type="ECO:0000256" key="3">
    <source>
        <dbReference type="ARBA" id="ARBA00022801"/>
    </source>
</evidence>